<feature type="compositionally biased region" description="Basic and acidic residues" evidence="2">
    <location>
        <begin position="296"/>
        <end position="316"/>
    </location>
</feature>
<evidence type="ECO:0000259" key="3">
    <source>
        <dbReference type="PROSITE" id="PS50234"/>
    </source>
</evidence>
<evidence type="ECO:0000313" key="5">
    <source>
        <dbReference type="Proteomes" id="UP000000269"/>
    </source>
</evidence>
<evidence type="ECO:0000256" key="1">
    <source>
        <dbReference type="ARBA" id="ARBA00005799"/>
    </source>
</evidence>
<dbReference type="AlphaFoldDB" id="A8MJ77"/>
<dbReference type="Pfam" id="PF13519">
    <property type="entry name" value="VWA_2"/>
    <property type="match status" value="1"/>
</dbReference>
<sequence>MESYRCFPFAAVCGQERVKKALILNVINPNIGGVLISGEKGTAKSTLVRGLANIIGDRAVINLPLNITEDRLVGSVDINKAIQYGRKELEEGILKKAHHQFLYIDEVNLLSAYIVNILLEVASTGVNIIEREGISYQHDSKFSLIGSMNPEEGTLGSQFIDRFGLYVETKGEEDLNIRLEIMKRRLAYEKNPEGFCKSWAVASKAVEMNIREATNLLNYVRITEADYQLASDIGKEGRCAGHRAEIILIEAARAIAAFNKRTYITQEDMKEASFYVLPHRMREQVSIEEVIEKNKASDSLAENRAEESHHQNHSGEIDSSADKPISNGDYDGDSEHGDSSAEGSVSSHTVEDIEAFGEDLSMDMVWQSRFAVKGSGKRNKVKTDSKEGRYIRYRIPKGRPKDIAFDATFRIAACSQGGRNREGLSLVIRSGDIREKVREKHTGATILFVVDASGSMGAKRRMGAVKGAVLSLLNDAYQKRDNVGIIAFRKDGADTLLNITRSVDLAQKCLTNLPTGGKTPLASGLYKAYELLKIDRIKNADALQYIVLVSDGKGNVPLFSENAIEDAYHVGEKIRNENIKSMVLDTENGYIQLGFAKKLAEKMDSAYIKMNHISSKEIEDNVKGFIRTV</sequence>
<keyword evidence="4" id="KW-0436">Ligase</keyword>
<dbReference type="CDD" id="cd00009">
    <property type="entry name" value="AAA"/>
    <property type="match status" value="1"/>
</dbReference>
<dbReference type="SUPFAM" id="SSF53300">
    <property type="entry name" value="vWA-like"/>
    <property type="match status" value="1"/>
</dbReference>
<dbReference type="STRING" id="350688.Clos_2326"/>
<dbReference type="GO" id="GO:0005524">
    <property type="term" value="F:ATP binding"/>
    <property type="evidence" value="ECO:0007669"/>
    <property type="project" value="InterPro"/>
</dbReference>
<dbReference type="GO" id="GO:0016887">
    <property type="term" value="F:ATP hydrolysis activity"/>
    <property type="evidence" value="ECO:0007669"/>
    <property type="project" value="InterPro"/>
</dbReference>
<dbReference type="InterPro" id="IPR027417">
    <property type="entry name" value="P-loop_NTPase"/>
</dbReference>
<dbReference type="OrthoDB" id="9775079at2"/>
<dbReference type="PANTHER" id="PTHR35023">
    <property type="entry name" value="CHELATASE-RELATED"/>
    <property type="match status" value="1"/>
</dbReference>
<dbReference type="eggNOG" id="COG1239">
    <property type="taxonomic scope" value="Bacteria"/>
</dbReference>
<organism evidence="4 5">
    <name type="scientific">Alkaliphilus oremlandii (strain OhILAs)</name>
    <name type="common">Clostridium oremlandii (strain OhILAs)</name>
    <dbReference type="NCBI Taxonomy" id="350688"/>
    <lineage>
        <taxon>Bacteria</taxon>
        <taxon>Bacillati</taxon>
        <taxon>Bacillota</taxon>
        <taxon>Clostridia</taxon>
        <taxon>Peptostreptococcales</taxon>
        <taxon>Natronincolaceae</taxon>
        <taxon>Alkaliphilus</taxon>
    </lineage>
</organism>
<dbReference type="PANTHER" id="PTHR35023:SF1">
    <property type="entry name" value="MG-PROTOPORPHYRIN IX CHELATASE"/>
    <property type="match status" value="1"/>
</dbReference>
<dbReference type="Pfam" id="PF07728">
    <property type="entry name" value="AAA_5"/>
    <property type="match status" value="1"/>
</dbReference>
<proteinExistence type="inferred from homology"/>
<dbReference type="InterPro" id="IPR041628">
    <property type="entry name" value="ChlI/MoxR_AAA_lid"/>
</dbReference>
<dbReference type="Proteomes" id="UP000000269">
    <property type="component" value="Chromosome"/>
</dbReference>
<dbReference type="Pfam" id="PF17863">
    <property type="entry name" value="AAA_lid_2"/>
    <property type="match status" value="1"/>
</dbReference>
<dbReference type="EMBL" id="CP000853">
    <property type="protein sequence ID" value="ABW19859.1"/>
    <property type="molecule type" value="Genomic_DNA"/>
</dbReference>
<keyword evidence="5" id="KW-1185">Reference proteome</keyword>
<feature type="domain" description="VWFA" evidence="3">
    <location>
        <begin position="445"/>
        <end position="629"/>
    </location>
</feature>
<dbReference type="InterPro" id="IPR011704">
    <property type="entry name" value="ATPase_dyneun-rel_AAA"/>
</dbReference>
<name>A8MJ77_ALKOO</name>
<evidence type="ECO:0000256" key="2">
    <source>
        <dbReference type="SAM" id="MobiDB-lite"/>
    </source>
</evidence>
<dbReference type="InterPro" id="IPR002035">
    <property type="entry name" value="VWF_A"/>
</dbReference>
<accession>A8MJ77</accession>
<comment type="similarity">
    <text evidence="1">Belongs to the Mg-chelatase subunits D/I family.</text>
</comment>
<evidence type="ECO:0000313" key="4">
    <source>
        <dbReference type="EMBL" id="ABW19859.1"/>
    </source>
</evidence>
<gene>
    <name evidence="4" type="ordered locus">Clos_2326</name>
</gene>
<dbReference type="EC" id="6.6.1.1" evidence="4"/>
<protein>
    <submittedName>
        <fullName evidence="4">Magnesium chelatase</fullName>
        <ecNumber evidence="4">6.6.1.1</ecNumber>
    </submittedName>
</protein>
<dbReference type="RefSeq" id="WP_012160166.1">
    <property type="nucleotide sequence ID" value="NC_009922.1"/>
</dbReference>
<dbReference type="SMART" id="SM00327">
    <property type="entry name" value="VWA"/>
    <property type="match status" value="1"/>
</dbReference>
<dbReference type="HOGENOM" id="CLU_016684_6_0_9"/>
<dbReference type="SUPFAM" id="SSF52540">
    <property type="entry name" value="P-loop containing nucleoside triphosphate hydrolases"/>
    <property type="match status" value="1"/>
</dbReference>
<reference evidence="5" key="1">
    <citation type="submission" date="2007-10" db="EMBL/GenBank/DDBJ databases">
        <title>Complete genome of Alkaliphilus oremlandii OhILAs.</title>
        <authorList>
            <person name="Copeland A."/>
            <person name="Lucas S."/>
            <person name="Lapidus A."/>
            <person name="Barry K."/>
            <person name="Detter J.C."/>
            <person name="Glavina del Rio T."/>
            <person name="Hammon N."/>
            <person name="Israni S."/>
            <person name="Dalin E."/>
            <person name="Tice H."/>
            <person name="Pitluck S."/>
            <person name="Chain P."/>
            <person name="Malfatti S."/>
            <person name="Shin M."/>
            <person name="Vergez L."/>
            <person name="Schmutz J."/>
            <person name="Larimer F."/>
            <person name="Land M."/>
            <person name="Hauser L."/>
            <person name="Kyrpides N."/>
            <person name="Mikhailova N."/>
            <person name="Stolz J.F."/>
            <person name="Dawson A."/>
            <person name="Fisher E."/>
            <person name="Crable B."/>
            <person name="Perera E."/>
            <person name="Lisak J."/>
            <person name="Ranganathan M."/>
            <person name="Basu P."/>
            <person name="Richardson P."/>
        </authorList>
    </citation>
    <scope>NUCLEOTIDE SEQUENCE [LARGE SCALE GENOMIC DNA]</scope>
    <source>
        <strain evidence="5">OhILAs</strain>
    </source>
</reference>
<dbReference type="Gene3D" id="3.40.50.300">
    <property type="entry name" value="P-loop containing nucleotide triphosphate hydrolases"/>
    <property type="match status" value="1"/>
</dbReference>
<dbReference type="InterPro" id="IPR052989">
    <property type="entry name" value="Mg-chelatase_DI-like"/>
</dbReference>
<dbReference type="eggNOG" id="COG1240">
    <property type="taxonomic scope" value="Bacteria"/>
</dbReference>
<dbReference type="Gene3D" id="1.10.8.80">
    <property type="entry name" value="Magnesium chelatase subunit I, C-Terminal domain"/>
    <property type="match status" value="1"/>
</dbReference>
<dbReference type="InterPro" id="IPR036465">
    <property type="entry name" value="vWFA_dom_sf"/>
</dbReference>
<dbReference type="Gene3D" id="3.40.50.410">
    <property type="entry name" value="von Willebrand factor, type A domain"/>
    <property type="match status" value="1"/>
</dbReference>
<dbReference type="InterPro" id="IPR041702">
    <property type="entry name" value="BchD/ChlD_VWA"/>
</dbReference>
<dbReference type="PROSITE" id="PS50234">
    <property type="entry name" value="VWFA"/>
    <property type="match status" value="1"/>
</dbReference>
<dbReference type="CDD" id="cd01451">
    <property type="entry name" value="vWA_Magnesium_chelatase"/>
    <property type="match status" value="1"/>
</dbReference>
<dbReference type="GO" id="GO:0016851">
    <property type="term" value="F:magnesium chelatase activity"/>
    <property type="evidence" value="ECO:0007669"/>
    <property type="project" value="UniProtKB-EC"/>
</dbReference>
<feature type="region of interest" description="Disordered" evidence="2">
    <location>
        <begin position="296"/>
        <end position="349"/>
    </location>
</feature>
<dbReference type="KEGG" id="aoe:Clos_2326"/>